<reference evidence="2" key="1">
    <citation type="submission" date="2020-02" db="EMBL/GenBank/DDBJ databases">
        <authorList>
            <person name="Meier V. D."/>
        </authorList>
    </citation>
    <scope>NUCLEOTIDE SEQUENCE</scope>
    <source>
        <strain evidence="2">AVDCRST_MAG35</strain>
    </source>
</reference>
<feature type="compositionally biased region" description="Polar residues" evidence="1">
    <location>
        <begin position="203"/>
        <end position="214"/>
    </location>
</feature>
<feature type="non-terminal residue" evidence="2">
    <location>
        <position position="282"/>
    </location>
</feature>
<sequence>WRDGGRSLQTSSCAGTCPSTRRSPRCEVGTGCCSSTPAAPRRRQHGSWSTRRSWARRCGGSSTPTRTTTTPSATSRSAPACPSTATTCCPPTSTRTSGPAWLGGGPGSATSPSATGTTSSSPRRPNRCTSGRGSTWAGGPSGSSRSPPGTPTATSSCASPLRRARAADRPPGSSATSWRSRGRRCTGRAASRCAGRPPWLRSWTRSLPTTSWSPGTVAPCPGPSASRSRPSWRRPRTWSGTTTPPAAPSSRRSPHRAAGPTHQERSSWPWSAATRRSRAAPP</sequence>
<dbReference type="AlphaFoldDB" id="A0A6J4PLU7"/>
<feature type="non-terminal residue" evidence="2">
    <location>
        <position position="1"/>
    </location>
</feature>
<gene>
    <name evidence="2" type="ORF">AVDCRST_MAG35-1744</name>
</gene>
<proteinExistence type="predicted"/>
<protein>
    <submittedName>
        <fullName evidence="2">Uncharacterized protein</fullName>
    </submittedName>
</protein>
<name>A0A6J4PLU7_9ACTN</name>
<feature type="compositionally biased region" description="Low complexity" evidence="1">
    <location>
        <begin position="108"/>
        <end position="123"/>
    </location>
</feature>
<accession>A0A6J4PLU7</accession>
<evidence type="ECO:0000256" key="1">
    <source>
        <dbReference type="SAM" id="MobiDB-lite"/>
    </source>
</evidence>
<feature type="compositionally biased region" description="Polar residues" evidence="1">
    <location>
        <begin position="7"/>
        <end position="21"/>
    </location>
</feature>
<feature type="compositionally biased region" description="Low complexity" evidence="1">
    <location>
        <begin position="57"/>
        <end position="99"/>
    </location>
</feature>
<feature type="compositionally biased region" description="Low complexity" evidence="1">
    <location>
        <begin position="237"/>
        <end position="251"/>
    </location>
</feature>
<feature type="compositionally biased region" description="Low complexity" evidence="1">
    <location>
        <begin position="142"/>
        <end position="161"/>
    </location>
</feature>
<evidence type="ECO:0000313" key="2">
    <source>
        <dbReference type="EMBL" id="CAA9416636.1"/>
    </source>
</evidence>
<feature type="region of interest" description="Disordered" evidence="1">
    <location>
        <begin position="1"/>
        <end position="282"/>
    </location>
</feature>
<organism evidence="2">
    <name type="scientific">uncultured Quadrisphaera sp</name>
    <dbReference type="NCBI Taxonomy" id="904978"/>
    <lineage>
        <taxon>Bacteria</taxon>
        <taxon>Bacillati</taxon>
        <taxon>Actinomycetota</taxon>
        <taxon>Actinomycetes</taxon>
        <taxon>Kineosporiales</taxon>
        <taxon>Kineosporiaceae</taxon>
        <taxon>Quadrisphaera</taxon>
        <taxon>environmental samples</taxon>
    </lineage>
</organism>
<dbReference type="EMBL" id="CADCUY010000360">
    <property type="protein sequence ID" value="CAA9416636.1"/>
    <property type="molecule type" value="Genomic_DNA"/>
</dbReference>